<gene>
    <name evidence="2" type="ORF">HCT14_08130</name>
</gene>
<keyword evidence="1" id="KW-1133">Transmembrane helix</keyword>
<proteinExistence type="predicted"/>
<sequence length="66" mass="7325">MSTGIFLLIAFIAVIAIVGGQIHQATSQNKEESGLPTRRRFILRQLASLAIFVVSALVLLYLRNRQ</sequence>
<dbReference type="EMBL" id="JAATLJ010000003">
    <property type="protein sequence ID" value="NIZ41474.1"/>
    <property type="molecule type" value="Genomic_DNA"/>
</dbReference>
<feature type="transmembrane region" description="Helical" evidence="1">
    <location>
        <begin position="43"/>
        <end position="62"/>
    </location>
</feature>
<accession>A0A968KS85</accession>
<evidence type="ECO:0000313" key="3">
    <source>
        <dbReference type="Proteomes" id="UP000711995"/>
    </source>
</evidence>
<dbReference type="AlphaFoldDB" id="A0A968KS85"/>
<comment type="caution">
    <text evidence="2">The sequence shown here is derived from an EMBL/GenBank/DDBJ whole genome shotgun (WGS) entry which is preliminary data.</text>
</comment>
<dbReference type="RefSeq" id="WP_167701095.1">
    <property type="nucleotide sequence ID" value="NZ_CP118176.1"/>
</dbReference>
<reference evidence="2 3" key="1">
    <citation type="submission" date="2020-03" db="EMBL/GenBank/DDBJ databases">
        <title>Spirochaetal bacteria isolated from arthropods constitute a novel genus Entomospira genus novum within the order Spirochaetales.</title>
        <authorList>
            <person name="Grana-Miraglia L."/>
            <person name="Sikutova S."/>
            <person name="Fingerle V."/>
            <person name="Sing A."/>
            <person name="Castillo-Ramirez S."/>
            <person name="Margos G."/>
            <person name="Rudolf I."/>
        </authorList>
    </citation>
    <scope>NUCLEOTIDE SEQUENCE [LARGE SCALE GENOMIC DNA]</scope>
    <source>
        <strain evidence="2 3">BR193</strain>
    </source>
</reference>
<keyword evidence="3" id="KW-1185">Reference proteome</keyword>
<organism evidence="2 3">
    <name type="scientific">Entomospira entomophila</name>
    <dbReference type="NCBI Taxonomy" id="2719988"/>
    <lineage>
        <taxon>Bacteria</taxon>
        <taxon>Pseudomonadati</taxon>
        <taxon>Spirochaetota</taxon>
        <taxon>Spirochaetia</taxon>
        <taxon>Spirochaetales</taxon>
        <taxon>Spirochaetaceae</taxon>
        <taxon>Entomospira</taxon>
    </lineage>
</organism>
<evidence type="ECO:0000313" key="2">
    <source>
        <dbReference type="EMBL" id="NIZ41474.1"/>
    </source>
</evidence>
<keyword evidence="1" id="KW-0812">Transmembrane</keyword>
<evidence type="ECO:0000256" key="1">
    <source>
        <dbReference type="SAM" id="Phobius"/>
    </source>
</evidence>
<name>A0A968KS85_9SPIO</name>
<dbReference type="Proteomes" id="UP000711995">
    <property type="component" value="Unassembled WGS sequence"/>
</dbReference>
<keyword evidence="1" id="KW-0472">Membrane</keyword>
<protein>
    <submittedName>
        <fullName evidence="2">Uncharacterized protein</fullName>
    </submittedName>
</protein>